<evidence type="ECO:0000256" key="1">
    <source>
        <dbReference type="SAM" id="MobiDB-lite"/>
    </source>
</evidence>
<organism evidence="4 5">
    <name type="scientific">Telmatocola sphagniphila</name>
    <dbReference type="NCBI Taxonomy" id="1123043"/>
    <lineage>
        <taxon>Bacteria</taxon>
        <taxon>Pseudomonadati</taxon>
        <taxon>Planctomycetota</taxon>
        <taxon>Planctomycetia</taxon>
        <taxon>Gemmatales</taxon>
        <taxon>Gemmataceae</taxon>
    </lineage>
</organism>
<keyword evidence="2" id="KW-0732">Signal</keyword>
<dbReference type="InterPro" id="IPR029058">
    <property type="entry name" value="AB_hydrolase_fold"/>
</dbReference>
<dbReference type="InterPro" id="IPR002925">
    <property type="entry name" value="Dienelactn_hydro"/>
</dbReference>
<keyword evidence="5" id="KW-1185">Reference proteome</keyword>
<dbReference type="SUPFAM" id="SSF53474">
    <property type="entry name" value="alpha/beta-Hydrolases"/>
    <property type="match status" value="1"/>
</dbReference>
<name>A0A8E6EXY1_9BACT</name>
<feature type="signal peptide" evidence="2">
    <location>
        <begin position="1"/>
        <end position="20"/>
    </location>
</feature>
<evidence type="ECO:0000313" key="4">
    <source>
        <dbReference type="EMBL" id="QVL31796.1"/>
    </source>
</evidence>
<dbReference type="Pfam" id="PF01738">
    <property type="entry name" value="DLH"/>
    <property type="match status" value="1"/>
</dbReference>
<dbReference type="Proteomes" id="UP000676194">
    <property type="component" value="Chromosome"/>
</dbReference>
<feature type="region of interest" description="Disordered" evidence="1">
    <location>
        <begin position="129"/>
        <end position="153"/>
    </location>
</feature>
<feature type="domain" description="Dienelactone hydrolase" evidence="3">
    <location>
        <begin position="184"/>
        <end position="313"/>
    </location>
</feature>
<evidence type="ECO:0000313" key="5">
    <source>
        <dbReference type="Proteomes" id="UP000676194"/>
    </source>
</evidence>
<dbReference type="GO" id="GO:0016787">
    <property type="term" value="F:hydrolase activity"/>
    <property type="evidence" value="ECO:0007669"/>
    <property type="project" value="InterPro"/>
</dbReference>
<dbReference type="AlphaFoldDB" id="A0A8E6EXY1"/>
<dbReference type="PANTHER" id="PTHR22946:SF8">
    <property type="entry name" value="ACETYL XYLAN ESTERASE DOMAIN-CONTAINING PROTEIN"/>
    <property type="match status" value="1"/>
</dbReference>
<protein>
    <submittedName>
        <fullName evidence="4">Acetylxylan esterase</fullName>
    </submittedName>
</protein>
<dbReference type="Gene3D" id="3.40.50.1820">
    <property type="entry name" value="alpha/beta hydrolase"/>
    <property type="match status" value="1"/>
</dbReference>
<evidence type="ECO:0000256" key="2">
    <source>
        <dbReference type="SAM" id="SignalP"/>
    </source>
</evidence>
<dbReference type="EMBL" id="CP074694">
    <property type="protein sequence ID" value="QVL31796.1"/>
    <property type="molecule type" value="Genomic_DNA"/>
</dbReference>
<dbReference type="InterPro" id="IPR050261">
    <property type="entry name" value="FrsA_esterase"/>
</dbReference>
<feature type="chain" id="PRO_5034002162" evidence="2">
    <location>
        <begin position="21"/>
        <end position="604"/>
    </location>
</feature>
<reference evidence="4" key="1">
    <citation type="submission" date="2021-05" db="EMBL/GenBank/DDBJ databases">
        <title>Complete genome sequence of the cellulolytic planctomycete Telmatocola sphagniphila SP2T and characterization of the first cellulase from planctomycetes.</title>
        <authorList>
            <person name="Rakitin A.L."/>
            <person name="Beletsky A.V."/>
            <person name="Naumoff D.G."/>
            <person name="Kulichevskaya I.S."/>
            <person name="Mardanov A.V."/>
            <person name="Ravin N.V."/>
            <person name="Dedysh S.N."/>
        </authorList>
    </citation>
    <scope>NUCLEOTIDE SEQUENCE</scope>
    <source>
        <strain evidence="4">SP2T</strain>
    </source>
</reference>
<gene>
    <name evidence="4" type="ORF">KIH39_23640</name>
</gene>
<sequence>MTRICMSAVFAALVPLLAIAADEPKAPGTVEQLFADFDPRKDPLDTRLVREWEKDGIVYRYVTFHIGLFKGKPARMAAYYGFPKGAKHLPGLLHLHGGGQRAFLSEVEFYAKRGYACLSINWGGREMENAKEGDPNTDWGAVDPTQKNVPGYSNLKPGDKYLDPFESPRNNNWYLLTLGARRGLTFLEQQPEVDASRLGVYGHSMGGNLTVYVAGSDDRVKAAAPSVGGSGFRTEPWPLLPQARMESPNGDVKLFNATIGFESYAPNIQAPLLWLGATNDFHGIMDDTYRTGDLIPHKNVRYSFTPHMNHRFTSEFAVTRPLWFDQYLKGSFTFPKTPDSKLILATEDHVPEWQVTPDASQPVAEVHVYYSIDPDPRARFWRSAEVKKTGAAWTAKLSILAVDQPLFAFANVIYPLKKSESEPYARPTERYAISSQLHTAIPKDLLRNEVKATDKPSPLIDDYSHGWQDWYLLEAGNPHHWEFSTRKLANPKWQGQMGQRLALEVQTEKPNELVIILTENIFRGYRGKSQEFVAVVKLNGGQNTQTVSLEPKDFKTRDGEALSSWKNVDLLSLRAYYEKGGKLLGSKSWAGGLPKFRKLWWQGN</sequence>
<dbReference type="RefSeq" id="WP_213496091.1">
    <property type="nucleotide sequence ID" value="NZ_CP074694.1"/>
</dbReference>
<evidence type="ECO:0000259" key="3">
    <source>
        <dbReference type="Pfam" id="PF01738"/>
    </source>
</evidence>
<proteinExistence type="predicted"/>
<dbReference type="KEGG" id="tsph:KIH39_23640"/>
<accession>A0A8E6EXY1</accession>
<dbReference type="PANTHER" id="PTHR22946">
    <property type="entry name" value="DIENELACTONE HYDROLASE DOMAIN-CONTAINING PROTEIN-RELATED"/>
    <property type="match status" value="1"/>
</dbReference>